<feature type="domain" description="Tryptophan synthase beta chain-like PALP" evidence="3">
    <location>
        <begin position="9"/>
        <end position="277"/>
    </location>
</feature>
<comment type="caution">
    <text evidence="4">The sequence shown here is derived from an EMBL/GenBank/DDBJ whole genome shotgun (WGS) entry which is preliminary data.</text>
</comment>
<evidence type="ECO:0000259" key="3">
    <source>
        <dbReference type="Pfam" id="PF00291"/>
    </source>
</evidence>
<dbReference type="RefSeq" id="WP_377466526.1">
    <property type="nucleotide sequence ID" value="NZ_JBHUOP010000003.1"/>
</dbReference>
<dbReference type="PANTHER" id="PTHR10314">
    <property type="entry name" value="CYSTATHIONINE BETA-SYNTHASE"/>
    <property type="match status" value="1"/>
</dbReference>
<dbReference type="Pfam" id="PF00291">
    <property type="entry name" value="PALP"/>
    <property type="match status" value="1"/>
</dbReference>
<evidence type="ECO:0000313" key="5">
    <source>
        <dbReference type="Proteomes" id="UP001597391"/>
    </source>
</evidence>
<protein>
    <submittedName>
        <fullName evidence="4">Pyridoxal-phosphate dependent enzyme</fullName>
    </submittedName>
</protein>
<evidence type="ECO:0000313" key="4">
    <source>
        <dbReference type="EMBL" id="MFD2840652.1"/>
    </source>
</evidence>
<accession>A0ABW5XEW3</accession>
<dbReference type="EMBL" id="JBHUOP010000003">
    <property type="protein sequence ID" value="MFD2840652.1"/>
    <property type="molecule type" value="Genomic_DNA"/>
</dbReference>
<dbReference type="CDD" id="cd01561">
    <property type="entry name" value="CBS_like"/>
    <property type="match status" value="1"/>
</dbReference>
<gene>
    <name evidence="4" type="ORF">ACFSYH_08725</name>
</gene>
<evidence type="ECO:0000256" key="1">
    <source>
        <dbReference type="ARBA" id="ARBA00001933"/>
    </source>
</evidence>
<comment type="cofactor">
    <cofactor evidence="1">
        <name>pyridoxal 5'-phosphate</name>
        <dbReference type="ChEBI" id="CHEBI:597326"/>
    </cofactor>
</comment>
<dbReference type="Gene3D" id="3.40.50.1100">
    <property type="match status" value="2"/>
</dbReference>
<organism evidence="4 5">
    <name type="scientific">Populibacterium corticicola</name>
    <dbReference type="NCBI Taxonomy" id="1812826"/>
    <lineage>
        <taxon>Bacteria</taxon>
        <taxon>Bacillati</taxon>
        <taxon>Actinomycetota</taxon>
        <taxon>Actinomycetes</taxon>
        <taxon>Micrococcales</taxon>
        <taxon>Jonesiaceae</taxon>
        <taxon>Populibacterium</taxon>
    </lineage>
</organism>
<reference evidence="5" key="1">
    <citation type="journal article" date="2019" name="Int. J. Syst. Evol. Microbiol.">
        <title>The Global Catalogue of Microorganisms (GCM) 10K type strain sequencing project: providing services to taxonomists for standard genome sequencing and annotation.</title>
        <authorList>
            <consortium name="The Broad Institute Genomics Platform"/>
            <consortium name="The Broad Institute Genome Sequencing Center for Infectious Disease"/>
            <person name="Wu L."/>
            <person name="Ma J."/>
        </authorList>
    </citation>
    <scope>NUCLEOTIDE SEQUENCE [LARGE SCALE GENOMIC DNA]</scope>
    <source>
        <strain evidence="5">KCTC 33576</strain>
    </source>
</reference>
<keyword evidence="2" id="KW-0663">Pyridoxal phosphate</keyword>
<sequence length="365" mass="38676">MERPVHSTYFPSPTVRLERLFGEQPVGIHAKLDNLQLTGSTKERTAASLLEGLLESGGLATGGTVVESTSGNLGMALARQCALLDLRFIAVVDERANQAALDTMRAFGAQVDLVKTPPDGNRLRARVERVKELLECEPGAVTTNQYANPSNPKAHADSTFPEICDALGAAPTKLFVATSTTGTLLGCLNAVRALNVDTQVIAVDSAGSALFGGTSGDRYLPGLGAGFETDLSLHAHPHAIHRIPEAQMVRGARLLARREGIMAGASTGALVAAVGAELACTSAHLATSGTQAANETWAFLVHDGGAPYLPTVYNDDWVRTSLDYDPHTDIDLIRCNPFHKLAEQGRRLPDSLIPITEYVRPGVPA</sequence>
<dbReference type="InterPro" id="IPR050214">
    <property type="entry name" value="Cys_Synth/Cystath_Beta-Synth"/>
</dbReference>
<dbReference type="SUPFAM" id="SSF53686">
    <property type="entry name" value="Tryptophan synthase beta subunit-like PLP-dependent enzymes"/>
    <property type="match status" value="1"/>
</dbReference>
<dbReference type="InterPro" id="IPR001926">
    <property type="entry name" value="TrpB-like_PALP"/>
</dbReference>
<dbReference type="InterPro" id="IPR036052">
    <property type="entry name" value="TrpB-like_PALP_sf"/>
</dbReference>
<name>A0ABW5XEW3_9MICO</name>
<proteinExistence type="predicted"/>
<dbReference type="Proteomes" id="UP001597391">
    <property type="component" value="Unassembled WGS sequence"/>
</dbReference>
<evidence type="ECO:0000256" key="2">
    <source>
        <dbReference type="ARBA" id="ARBA00022898"/>
    </source>
</evidence>
<keyword evidence="5" id="KW-1185">Reference proteome</keyword>